<dbReference type="InterPro" id="IPR050734">
    <property type="entry name" value="PIH1/Kintoun_subfamily"/>
</dbReference>
<dbReference type="AlphaFoldDB" id="A0A7S3YZZ5"/>
<sequence>MAAKSDANYEYMWAEYKKVLDRNKEIEENSIEIYPEPSFVARIPCELEGVDEDISVVLNLCQSIHVDAPCETPDHTGQMRVRLPLSCGPLREEKDGAGNQCVAFDVVFHPEVITRCQKETAFKETVASFAFQNIQRKFKVTPAGKFQFPRIRYMGIRPAKQRIRKKTASKKVEEIGKTKTPLPSSDDDKLPPSMFQAKIPKVKAEPPPMTKQEAKMLEDFRKHVPGLKHEEMRKALLMYQKTHEEEKKRAEMEKEIMEEKKKIPLFSAPKYSIFCFTHSGAKLSLNNFLGRVYVKAASENQDVPKRPVSLVVYVNLKQDPESKDDIEISMSKDRLWVSEKAGLEEEESIRVHSKCRLNLAWPFPIDPSAADVKISKSKRKISVRVPVVQVKEDVSWRKKLKFRNPYVFQFVS</sequence>
<feature type="region of interest" description="Disordered" evidence="2">
    <location>
        <begin position="162"/>
        <end position="191"/>
    </location>
</feature>
<reference evidence="4" key="1">
    <citation type="submission" date="2021-01" db="EMBL/GenBank/DDBJ databases">
        <authorList>
            <person name="Corre E."/>
            <person name="Pelletier E."/>
            <person name="Niang G."/>
            <person name="Scheremetjew M."/>
            <person name="Finn R."/>
            <person name="Kale V."/>
            <person name="Holt S."/>
            <person name="Cochrane G."/>
            <person name="Meng A."/>
            <person name="Brown T."/>
            <person name="Cohen L."/>
        </authorList>
    </citation>
    <scope>NUCLEOTIDE SEQUENCE</scope>
    <source>
        <strain evidence="4">CCCM811</strain>
    </source>
</reference>
<dbReference type="EMBL" id="HBIV01026666">
    <property type="protein sequence ID" value="CAE0667487.1"/>
    <property type="molecule type" value="Transcribed_RNA"/>
</dbReference>
<evidence type="ECO:0000259" key="3">
    <source>
        <dbReference type="Pfam" id="PF08190"/>
    </source>
</evidence>
<dbReference type="PANTHER" id="PTHR22997:SF0">
    <property type="entry name" value="PIH1 DOMAIN-CONTAINING PROTEIN 1"/>
    <property type="match status" value="1"/>
</dbReference>
<evidence type="ECO:0000313" key="4">
    <source>
        <dbReference type="EMBL" id="CAE0667487.1"/>
    </source>
</evidence>
<comment type="similarity">
    <text evidence="1">Belongs to the PIH1 family.</text>
</comment>
<accession>A0A7S3YZZ5</accession>
<gene>
    <name evidence="4" type="ORF">LGLO00237_LOCUS19109</name>
</gene>
<dbReference type="Pfam" id="PF08190">
    <property type="entry name" value="PIH1"/>
    <property type="match status" value="1"/>
</dbReference>
<proteinExistence type="inferred from homology"/>
<evidence type="ECO:0000256" key="2">
    <source>
        <dbReference type="SAM" id="MobiDB-lite"/>
    </source>
</evidence>
<dbReference type="InterPro" id="IPR012981">
    <property type="entry name" value="PIH1_N"/>
</dbReference>
<dbReference type="PANTHER" id="PTHR22997">
    <property type="entry name" value="PIH1 DOMAIN-CONTAINING PROTEIN 1"/>
    <property type="match status" value="1"/>
</dbReference>
<organism evidence="4">
    <name type="scientific">Lotharella globosa</name>
    <dbReference type="NCBI Taxonomy" id="91324"/>
    <lineage>
        <taxon>Eukaryota</taxon>
        <taxon>Sar</taxon>
        <taxon>Rhizaria</taxon>
        <taxon>Cercozoa</taxon>
        <taxon>Chlorarachniophyceae</taxon>
        <taxon>Lotharella</taxon>
    </lineage>
</organism>
<dbReference type="GO" id="GO:0005737">
    <property type="term" value="C:cytoplasm"/>
    <property type="evidence" value="ECO:0007669"/>
    <property type="project" value="TreeGrafter"/>
</dbReference>
<feature type="domain" description="PIH1 N-terminal" evidence="3">
    <location>
        <begin position="14"/>
        <end position="170"/>
    </location>
</feature>
<protein>
    <recommendedName>
        <fullName evidence="3">PIH1 N-terminal domain-containing protein</fullName>
    </recommendedName>
</protein>
<name>A0A7S3YZZ5_9EUKA</name>
<evidence type="ECO:0000256" key="1">
    <source>
        <dbReference type="ARBA" id="ARBA00008511"/>
    </source>
</evidence>